<dbReference type="EMBL" id="JAJNCT010000009">
    <property type="protein sequence ID" value="MCD2165345.1"/>
    <property type="molecule type" value="Genomic_DNA"/>
</dbReference>
<evidence type="ECO:0000313" key="8">
    <source>
        <dbReference type="Proteomes" id="UP001199260"/>
    </source>
</evidence>
<dbReference type="EC" id="4.1.1.7" evidence="7"/>
<dbReference type="Pfam" id="PF02776">
    <property type="entry name" value="TPP_enzyme_N"/>
    <property type="match status" value="1"/>
</dbReference>
<feature type="domain" description="Thiamine pyrophosphate enzyme central" evidence="4">
    <location>
        <begin position="201"/>
        <end position="331"/>
    </location>
</feature>
<dbReference type="InterPro" id="IPR011766">
    <property type="entry name" value="TPP_enzyme_TPP-bd"/>
</dbReference>
<dbReference type="GO" id="GO:0050695">
    <property type="term" value="F:benzoylformate decarboxylase activity"/>
    <property type="evidence" value="ECO:0007669"/>
    <property type="project" value="UniProtKB-EC"/>
</dbReference>
<dbReference type="Pfam" id="PF00205">
    <property type="entry name" value="TPP_enzyme_M"/>
    <property type="match status" value="1"/>
</dbReference>
<dbReference type="GO" id="GO:0019752">
    <property type="term" value="P:carboxylic acid metabolic process"/>
    <property type="evidence" value="ECO:0007669"/>
    <property type="project" value="UniProtKB-ARBA"/>
</dbReference>
<dbReference type="Gene3D" id="3.40.50.970">
    <property type="match status" value="2"/>
</dbReference>
<keyword evidence="2 3" id="KW-0786">Thiamine pyrophosphate</keyword>
<dbReference type="SUPFAM" id="SSF52518">
    <property type="entry name" value="Thiamin diphosphate-binding fold (THDP-binding)"/>
    <property type="match status" value="2"/>
</dbReference>
<dbReference type="InterPro" id="IPR012000">
    <property type="entry name" value="Thiamin_PyroP_enz_cen_dom"/>
</dbReference>
<organism evidence="7 8">
    <name type="scientific">Comamonas koreensis</name>
    <dbReference type="NCBI Taxonomy" id="160825"/>
    <lineage>
        <taxon>Bacteria</taxon>
        <taxon>Pseudomonadati</taxon>
        <taxon>Pseudomonadota</taxon>
        <taxon>Betaproteobacteria</taxon>
        <taxon>Burkholderiales</taxon>
        <taxon>Comamonadaceae</taxon>
        <taxon>Comamonas</taxon>
    </lineage>
</organism>
<dbReference type="InterPro" id="IPR012001">
    <property type="entry name" value="Thiamin_PyroP_enz_TPP-bd_dom"/>
</dbReference>
<dbReference type="PANTHER" id="PTHR18968">
    <property type="entry name" value="THIAMINE PYROPHOSPHATE ENZYMES"/>
    <property type="match status" value="1"/>
</dbReference>
<dbReference type="InterPro" id="IPR000399">
    <property type="entry name" value="TPP-bd_CS"/>
</dbReference>
<evidence type="ECO:0000259" key="6">
    <source>
        <dbReference type="Pfam" id="PF02776"/>
    </source>
</evidence>
<accession>A0AAW4XW50</accession>
<feature type="domain" description="Thiamine pyrophosphate enzyme N-terminal TPP-binding" evidence="6">
    <location>
        <begin position="13"/>
        <end position="115"/>
    </location>
</feature>
<dbReference type="CDD" id="cd02002">
    <property type="entry name" value="TPP_BFDC"/>
    <property type="match status" value="1"/>
</dbReference>
<gene>
    <name evidence="7" type="primary">mdlC</name>
    <name evidence="7" type="ORF">LPW39_09385</name>
</gene>
<comment type="similarity">
    <text evidence="1 3">Belongs to the TPP enzyme family.</text>
</comment>
<keyword evidence="8" id="KW-1185">Reference proteome</keyword>
<dbReference type="GO" id="GO:0050660">
    <property type="term" value="F:flavin adenine dinucleotide binding"/>
    <property type="evidence" value="ECO:0007669"/>
    <property type="project" value="TreeGrafter"/>
</dbReference>
<dbReference type="PANTHER" id="PTHR18968:SF133">
    <property type="entry name" value="BENZOYLFORMATE DECARBOXYLASE"/>
    <property type="match status" value="1"/>
</dbReference>
<dbReference type="SUPFAM" id="SSF52467">
    <property type="entry name" value="DHS-like NAD/FAD-binding domain"/>
    <property type="match status" value="1"/>
</dbReference>
<evidence type="ECO:0000259" key="4">
    <source>
        <dbReference type="Pfam" id="PF00205"/>
    </source>
</evidence>
<dbReference type="InterPro" id="IPR045229">
    <property type="entry name" value="TPP_enz"/>
</dbReference>
<feature type="domain" description="Thiamine pyrophosphate enzyme TPP-binding" evidence="5">
    <location>
        <begin position="403"/>
        <end position="532"/>
    </location>
</feature>
<comment type="caution">
    <text evidence="7">The sequence shown here is derived from an EMBL/GenBank/DDBJ whole genome shotgun (WGS) entry which is preliminary data.</text>
</comment>
<dbReference type="CDD" id="cd07035">
    <property type="entry name" value="TPP_PYR_POX_like"/>
    <property type="match status" value="1"/>
</dbReference>
<dbReference type="GO" id="GO:0000287">
    <property type="term" value="F:magnesium ion binding"/>
    <property type="evidence" value="ECO:0007669"/>
    <property type="project" value="InterPro"/>
</dbReference>
<dbReference type="GO" id="GO:0003984">
    <property type="term" value="F:acetolactate synthase activity"/>
    <property type="evidence" value="ECO:0007669"/>
    <property type="project" value="TreeGrafter"/>
</dbReference>
<evidence type="ECO:0000313" key="7">
    <source>
        <dbReference type="EMBL" id="MCD2165345.1"/>
    </source>
</evidence>
<dbReference type="GO" id="GO:0030976">
    <property type="term" value="F:thiamine pyrophosphate binding"/>
    <property type="evidence" value="ECO:0007669"/>
    <property type="project" value="InterPro"/>
</dbReference>
<evidence type="ECO:0000256" key="1">
    <source>
        <dbReference type="ARBA" id="ARBA00007812"/>
    </source>
</evidence>
<dbReference type="PROSITE" id="PS00187">
    <property type="entry name" value="TPP_ENZYMES"/>
    <property type="match status" value="1"/>
</dbReference>
<sequence length="535" mass="57923">MLSKAIPIPRVYTVRHAVIDMLRQLGMTRIFGNPGSTELPLFRNYPQDFSYVLGLQEAVVVGMADGYAQASRSASFVNLHSAAGVGHAMANIFTAYKNRTPMVITAGQQARSLLQLDPFLHANQATELPKPYVKWSCEPARAADVPQALARAYYIAMQEPRGPVFVSIPADDWDQPSQRVAIRHIGFETRPDARTLAMIGDALDDAQRPVLVVGPAIDRGGAWDAVVALAERHQARVFAAPMSGRCSFPEDHPLFAGFLPAMRERIVEMLGNHDMIFTVGAPAFVYHVEGQGPFIPPGAKLYQLIEDPAIAAWTPVGMAAVGNIRQGIEELLTRPQKVSRPAPPCRPAPPVPAASADGERMSVAYAMHTLARLRDPHSIIVEEAPSSRPVIQSYLPIFHSAGFFTMCSGGLGHSLPAAVGIALANPQSKVIAVIGDGSAMYAIQALWSAANLRLPITFVILKNRRYAALQDFAKVFGYRDGDKVEGTDLPDINFVHLAMGHGCEGVHVTDATQLPEVLQAALQHPRPILVEVEVA</sequence>
<dbReference type="AlphaFoldDB" id="A0AAW4XW50"/>
<protein>
    <submittedName>
        <fullName evidence="7">Benzoylformate decarboxylase</fullName>
        <ecNumber evidence="7">4.1.1.7</ecNumber>
    </submittedName>
</protein>
<dbReference type="NCBIfam" id="NF005485">
    <property type="entry name" value="PRK07092.1"/>
    <property type="match status" value="1"/>
</dbReference>
<reference evidence="7 8" key="1">
    <citation type="submission" date="2021-11" db="EMBL/GenBank/DDBJ databases">
        <title>Genome sequence.</title>
        <authorList>
            <person name="Sun Q."/>
        </authorList>
    </citation>
    <scope>NUCLEOTIDE SEQUENCE [LARGE SCALE GENOMIC DNA]</scope>
    <source>
        <strain evidence="7 8">KCTC 12005</strain>
    </source>
</reference>
<name>A0AAW4XW50_9BURK</name>
<evidence type="ECO:0000259" key="5">
    <source>
        <dbReference type="Pfam" id="PF02775"/>
    </source>
</evidence>
<dbReference type="Proteomes" id="UP001199260">
    <property type="component" value="Unassembled WGS sequence"/>
</dbReference>
<evidence type="ECO:0000256" key="2">
    <source>
        <dbReference type="ARBA" id="ARBA00023052"/>
    </source>
</evidence>
<dbReference type="Gene3D" id="3.40.50.1220">
    <property type="entry name" value="TPP-binding domain"/>
    <property type="match status" value="1"/>
</dbReference>
<proteinExistence type="inferred from homology"/>
<dbReference type="RefSeq" id="WP_230773912.1">
    <property type="nucleotide sequence ID" value="NZ_JAJNCT010000009.1"/>
</dbReference>
<evidence type="ECO:0000256" key="3">
    <source>
        <dbReference type="RuleBase" id="RU362132"/>
    </source>
</evidence>
<dbReference type="Pfam" id="PF02775">
    <property type="entry name" value="TPP_enzyme_C"/>
    <property type="match status" value="1"/>
</dbReference>
<dbReference type="InterPro" id="IPR029061">
    <property type="entry name" value="THDP-binding"/>
</dbReference>
<keyword evidence="7" id="KW-0456">Lyase</keyword>
<dbReference type="InterPro" id="IPR029035">
    <property type="entry name" value="DHS-like_NAD/FAD-binding_dom"/>
</dbReference>